<evidence type="ECO:0000256" key="4">
    <source>
        <dbReference type="ARBA" id="ARBA00022884"/>
    </source>
</evidence>
<evidence type="ECO:0000256" key="1">
    <source>
        <dbReference type="ARBA" id="ARBA00008553"/>
    </source>
</evidence>
<name>A0A832Z2V1_9CREN</name>
<evidence type="ECO:0000259" key="10">
    <source>
        <dbReference type="Pfam" id="PF00673"/>
    </source>
</evidence>
<evidence type="ECO:0000313" key="12">
    <source>
        <dbReference type="Proteomes" id="UP000605805"/>
    </source>
</evidence>
<dbReference type="GO" id="GO:0003735">
    <property type="term" value="F:structural constituent of ribosome"/>
    <property type="evidence" value="ECO:0007669"/>
    <property type="project" value="InterPro"/>
</dbReference>
<dbReference type="FunFam" id="3.30.1440.10:FF:000002">
    <property type="entry name" value="60S ribosomal protein L11"/>
    <property type="match status" value="1"/>
</dbReference>
<dbReference type="InterPro" id="IPR031310">
    <property type="entry name" value="Ribosomal_uL5_N"/>
</dbReference>
<keyword evidence="2 7" id="KW-0820">tRNA-binding</keyword>
<proteinExistence type="inferred from homology"/>
<keyword evidence="3 7" id="KW-0699">rRNA-binding</keyword>
<evidence type="ECO:0000256" key="5">
    <source>
        <dbReference type="ARBA" id="ARBA00022980"/>
    </source>
</evidence>
<comment type="similarity">
    <text evidence="1 7 8">Belongs to the universal ribosomal protein uL5 family.</text>
</comment>
<dbReference type="Pfam" id="PF00673">
    <property type="entry name" value="Ribosomal_L5_C"/>
    <property type="match status" value="1"/>
</dbReference>
<organism evidence="11 12">
    <name type="scientific">Ignisphaera aggregans</name>
    <dbReference type="NCBI Taxonomy" id="334771"/>
    <lineage>
        <taxon>Archaea</taxon>
        <taxon>Thermoproteota</taxon>
        <taxon>Thermoprotei</taxon>
        <taxon>Desulfurococcales</taxon>
        <taxon>Desulfurococcaceae</taxon>
        <taxon>Ignisphaera</taxon>
    </lineage>
</organism>
<dbReference type="InterPro" id="IPR002132">
    <property type="entry name" value="Ribosomal_uL5"/>
</dbReference>
<dbReference type="Pfam" id="PF00281">
    <property type="entry name" value="Ribosomal_L5"/>
    <property type="match status" value="1"/>
</dbReference>
<gene>
    <name evidence="7" type="primary">rpl5</name>
    <name evidence="11" type="ORF">EYH02_02300</name>
</gene>
<dbReference type="SUPFAM" id="SSF55282">
    <property type="entry name" value="RL5-like"/>
    <property type="match status" value="1"/>
</dbReference>
<protein>
    <recommendedName>
        <fullName evidence="7">Large ribosomal subunit protein uL5</fullName>
    </recommendedName>
</protein>
<dbReference type="GO" id="GO:0000049">
    <property type="term" value="F:tRNA binding"/>
    <property type="evidence" value="ECO:0007669"/>
    <property type="project" value="UniProtKB-UniRule"/>
</dbReference>
<dbReference type="AlphaFoldDB" id="A0A832Z2V1"/>
<dbReference type="GO" id="GO:0019843">
    <property type="term" value="F:rRNA binding"/>
    <property type="evidence" value="ECO:0007669"/>
    <property type="project" value="UniProtKB-UniRule"/>
</dbReference>
<dbReference type="PIRSF" id="PIRSF002161">
    <property type="entry name" value="Ribosomal_L5"/>
    <property type="match status" value="1"/>
</dbReference>
<dbReference type="InterPro" id="IPR031309">
    <property type="entry name" value="Ribosomal_uL5_C"/>
</dbReference>
<comment type="subunit">
    <text evidence="7">Part of the 50S ribosomal subunit; contacts the 5S rRNA and probably tRNA. Forms a bridge to the 30S subunit in the 70S ribosome.</text>
</comment>
<evidence type="ECO:0000256" key="8">
    <source>
        <dbReference type="RuleBase" id="RU003930"/>
    </source>
</evidence>
<feature type="domain" description="Large ribosomal subunit protein uL5 N-terminal" evidence="9">
    <location>
        <begin position="31"/>
        <end position="83"/>
    </location>
</feature>
<sequence length="200" mass="22695">MITLGEIPEHFTSSILPQEVVKQILEKWRNNPMLVPRIAKVTVNISVGGSSERLEKAVKVLRMLTGQEPSIRRAKQTIKEFGISRGQPIAAVVTLRGAKAVEFLKKAFYAINYTLKQSSFDPYGNVAFGIREHILLPGVKYDPELGIFGMDVALTLERPGFRVMRRRRCKRLSIPKRHRVTPEESMLMLELLFGVRIVPK</sequence>
<dbReference type="GO" id="GO:0005840">
    <property type="term" value="C:ribosome"/>
    <property type="evidence" value="ECO:0007669"/>
    <property type="project" value="UniProtKB-KW"/>
</dbReference>
<dbReference type="InterPro" id="IPR022803">
    <property type="entry name" value="Ribosomal_uL5_dom_sf"/>
</dbReference>
<comment type="function">
    <text evidence="7">This is 1 of the proteins that bind and probably mediate the attachment of the 5S RNA into the large ribosomal subunit, where it forms part of the central protuberance. In the 70S ribosome it contacts protein S13 of the 30S subunit (bridge B1b), connecting the 2 subunits; this bridge is implicated in subunit movement. May contact the P site tRNA; the 5S rRNA and some of its associated proteins might help stabilize positioning of ribosome-bound tRNAs.</text>
</comment>
<evidence type="ECO:0000259" key="9">
    <source>
        <dbReference type="Pfam" id="PF00281"/>
    </source>
</evidence>
<dbReference type="GO" id="GO:1990904">
    <property type="term" value="C:ribonucleoprotein complex"/>
    <property type="evidence" value="ECO:0007669"/>
    <property type="project" value="UniProtKB-KW"/>
</dbReference>
<evidence type="ECO:0000256" key="6">
    <source>
        <dbReference type="ARBA" id="ARBA00023274"/>
    </source>
</evidence>
<dbReference type="HAMAP" id="MF_01333_A">
    <property type="entry name" value="Ribosomal_uL5_A"/>
    <property type="match status" value="1"/>
</dbReference>
<accession>A0A832Z2V1</accession>
<feature type="domain" description="Large ribosomal subunit protein uL5 C-terminal" evidence="10">
    <location>
        <begin position="88"/>
        <end position="172"/>
    </location>
</feature>
<dbReference type="InterPro" id="IPR022804">
    <property type="entry name" value="Ribosomal_uL5_arc"/>
</dbReference>
<keyword evidence="5 7" id="KW-0689">Ribosomal protein</keyword>
<evidence type="ECO:0000313" key="11">
    <source>
        <dbReference type="EMBL" id="HIP56888.1"/>
    </source>
</evidence>
<dbReference type="GO" id="GO:0006412">
    <property type="term" value="P:translation"/>
    <property type="evidence" value="ECO:0007669"/>
    <property type="project" value="UniProtKB-UniRule"/>
</dbReference>
<dbReference type="InterPro" id="IPR057266">
    <property type="entry name" value="Ribosomal_uL5_euk/arc-type"/>
</dbReference>
<evidence type="ECO:0000256" key="3">
    <source>
        <dbReference type="ARBA" id="ARBA00022730"/>
    </source>
</evidence>
<keyword evidence="4 7" id="KW-0694">RNA-binding</keyword>
<dbReference type="PANTHER" id="PTHR11994">
    <property type="entry name" value="60S RIBOSOMAL PROTEIN L11-RELATED"/>
    <property type="match status" value="1"/>
</dbReference>
<reference evidence="11" key="1">
    <citation type="journal article" date="2020" name="ISME J.">
        <title>Gammaproteobacteria mediating utilization of methyl-, sulfur- and petroleum organic compounds in deep ocean hydrothermal plumes.</title>
        <authorList>
            <person name="Zhou Z."/>
            <person name="Liu Y."/>
            <person name="Pan J."/>
            <person name="Cron B.R."/>
            <person name="Toner B.M."/>
            <person name="Anantharaman K."/>
            <person name="Breier J.A."/>
            <person name="Dick G.J."/>
            <person name="Li M."/>
        </authorList>
    </citation>
    <scope>NUCLEOTIDE SEQUENCE</scope>
    <source>
        <strain evidence="11">SZUA-1435</strain>
    </source>
</reference>
<evidence type="ECO:0000256" key="2">
    <source>
        <dbReference type="ARBA" id="ARBA00022555"/>
    </source>
</evidence>
<dbReference type="EMBL" id="DQTV01000045">
    <property type="protein sequence ID" value="HIP56888.1"/>
    <property type="molecule type" value="Genomic_DNA"/>
</dbReference>
<comment type="caution">
    <text evidence="11">The sequence shown here is derived from an EMBL/GenBank/DDBJ whole genome shotgun (WGS) entry which is preliminary data.</text>
</comment>
<dbReference type="Gene3D" id="3.30.1440.10">
    <property type="match status" value="1"/>
</dbReference>
<evidence type="ECO:0000256" key="7">
    <source>
        <dbReference type="HAMAP-Rule" id="MF_01333"/>
    </source>
</evidence>
<keyword evidence="6 7" id="KW-0687">Ribonucleoprotein</keyword>
<dbReference type="Proteomes" id="UP000605805">
    <property type="component" value="Unassembled WGS sequence"/>
</dbReference>
<dbReference type="NCBIfam" id="NF003258">
    <property type="entry name" value="PRK04219.1"/>
    <property type="match status" value="1"/>
</dbReference>